<dbReference type="STRING" id="1915309.AXG55_07000"/>
<dbReference type="EMBL" id="CP017834">
    <property type="protein sequence ID" value="APJ03667.1"/>
    <property type="molecule type" value="Genomic_DNA"/>
</dbReference>
<dbReference type="Proteomes" id="UP000184731">
    <property type="component" value="Chromosome"/>
</dbReference>
<accession>A0A1L4D0F4</accession>
<sequence>MLNGIIKKFLISNIGDLPLYRYLSLLILWDFTLVDEHVLINFHKLFHKDSLISYFKKLAKKL</sequence>
<organism evidence="1 2">
    <name type="scientific">Silvanigrella aquatica</name>
    <dbReference type="NCBI Taxonomy" id="1915309"/>
    <lineage>
        <taxon>Bacteria</taxon>
        <taxon>Pseudomonadati</taxon>
        <taxon>Bdellovibrionota</taxon>
        <taxon>Oligoflexia</taxon>
        <taxon>Silvanigrellales</taxon>
        <taxon>Silvanigrellaceae</taxon>
        <taxon>Silvanigrella</taxon>
    </lineage>
</organism>
<keyword evidence="2" id="KW-1185">Reference proteome</keyword>
<evidence type="ECO:0000313" key="1">
    <source>
        <dbReference type="EMBL" id="APJ03667.1"/>
    </source>
</evidence>
<reference evidence="1 2" key="1">
    <citation type="submission" date="2016-10" db="EMBL/GenBank/DDBJ databases">
        <title>Silvanigrella aquatica sp. nov., isolated from a freshwater lake located in the Black Forest, Germany, description of Silvanigrellaceae fam. nov., Silvanigrellales ord. nov., reclassification of the order Bdellovibrionales in the class Oligoflexia, reclassification of the families Bacteriovoracaceae and Halobacteriovoraceae in the new order Bacteriovoracales ord. nov., and reclassification of the family Pseudobacteriovoracaceae in the order Oligoflexiales.</title>
        <authorList>
            <person name="Hahn M.W."/>
            <person name="Schmidt J."/>
            <person name="Koll U."/>
            <person name="Rohde M."/>
            <person name="Verbag S."/>
            <person name="Pitt A."/>
            <person name="Nakai R."/>
            <person name="Naganuma T."/>
            <person name="Lang E."/>
        </authorList>
    </citation>
    <scope>NUCLEOTIDE SEQUENCE [LARGE SCALE GENOMIC DNA]</scope>
    <source>
        <strain evidence="1 2">MWH-Nonnen-W8red</strain>
    </source>
</reference>
<protein>
    <submittedName>
        <fullName evidence="1">Uncharacterized protein</fullName>
    </submittedName>
</protein>
<gene>
    <name evidence="1" type="ORF">AXG55_07000</name>
</gene>
<dbReference type="KEGG" id="saqi:AXG55_07000"/>
<name>A0A1L4D0F4_9BACT</name>
<dbReference type="AlphaFoldDB" id="A0A1L4D0F4"/>
<proteinExistence type="predicted"/>
<evidence type="ECO:0000313" key="2">
    <source>
        <dbReference type="Proteomes" id="UP000184731"/>
    </source>
</evidence>